<keyword evidence="5" id="KW-0804">Transcription</keyword>
<evidence type="ECO:0000259" key="8">
    <source>
        <dbReference type="PROSITE" id="PS50110"/>
    </source>
</evidence>
<dbReference type="Pfam" id="PF00072">
    <property type="entry name" value="Response_reg"/>
    <property type="match status" value="1"/>
</dbReference>
<dbReference type="SUPFAM" id="SSF46894">
    <property type="entry name" value="C-terminal effector domain of the bipartite response regulators"/>
    <property type="match status" value="1"/>
</dbReference>
<dbReference type="GO" id="GO:0000976">
    <property type="term" value="F:transcription cis-regulatory region binding"/>
    <property type="evidence" value="ECO:0007669"/>
    <property type="project" value="TreeGrafter"/>
</dbReference>
<dbReference type="Gene3D" id="3.40.50.2300">
    <property type="match status" value="1"/>
</dbReference>
<evidence type="ECO:0000256" key="6">
    <source>
        <dbReference type="PROSITE-ProRule" id="PRU00169"/>
    </source>
</evidence>
<dbReference type="EMBL" id="CADCVI010000123">
    <property type="protein sequence ID" value="CAA9470302.1"/>
    <property type="molecule type" value="Genomic_DNA"/>
</dbReference>
<dbReference type="GO" id="GO:0005829">
    <property type="term" value="C:cytosol"/>
    <property type="evidence" value="ECO:0007669"/>
    <property type="project" value="TreeGrafter"/>
</dbReference>
<dbReference type="InterPro" id="IPR001789">
    <property type="entry name" value="Sig_transdc_resp-reg_receiver"/>
</dbReference>
<dbReference type="SUPFAM" id="SSF52172">
    <property type="entry name" value="CheY-like"/>
    <property type="match status" value="1"/>
</dbReference>
<organism evidence="10">
    <name type="scientific">uncultured Rubrobacteraceae bacterium</name>
    <dbReference type="NCBI Taxonomy" id="349277"/>
    <lineage>
        <taxon>Bacteria</taxon>
        <taxon>Bacillati</taxon>
        <taxon>Actinomycetota</taxon>
        <taxon>Rubrobacteria</taxon>
        <taxon>Rubrobacterales</taxon>
        <taxon>Rubrobacteraceae</taxon>
        <taxon>environmental samples</taxon>
    </lineage>
</organism>
<evidence type="ECO:0000256" key="4">
    <source>
        <dbReference type="ARBA" id="ARBA00023125"/>
    </source>
</evidence>
<proteinExistence type="predicted"/>
<dbReference type="InterPro" id="IPR039420">
    <property type="entry name" value="WalR-like"/>
</dbReference>
<dbReference type="Pfam" id="PF00486">
    <property type="entry name" value="Trans_reg_C"/>
    <property type="match status" value="1"/>
</dbReference>
<gene>
    <name evidence="10" type="ORF">AVDCRST_MAG25-1984</name>
</gene>
<dbReference type="InterPro" id="IPR016032">
    <property type="entry name" value="Sig_transdc_resp-reg_C-effctor"/>
</dbReference>
<protein>
    <submittedName>
        <fullName evidence="10">Two-component transcriptional response regulator, winged helix family</fullName>
    </submittedName>
</protein>
<dbReference type="Gene3D" id="6.10.250.690">
    <property type="match status" value="1"/>
</dbReference>
<dbReference type="PROSITE" id="PS50110">
    <property type="entry name" value="RESPONSE_REGULATORY"/>
    <property type="match status" value="1"/>
</dbReference>
<evidence type="ECO:0000313" key="10">
    <source>
        <dbReference type="EMBL" id="CAA9470302.1"/>
    </source>
</evidence>
<keyword evidence="4 7" id="KW-0238">DNA-binding</keyword>
<name>A0A6J4RCM4_9ACTN</name>
<dbReference type="CDD" id="cd00383">
    <property type="entry name" value="trans_reg_C"/>
    <property type="match status" value="1"/>
</dbReference>
<dbReference type="InterPro" id="IPR036388">
    <property type="entry name" value="WH-like_DNA-bd_sf"/>
</dbReference>
<feature type="modified residue" description="4-aspartylphosphate" evidence="6">
    <location>
        <position position="56"/>
    </location>
</feature>
<keyword evidence="3" id="KW-0805">Transcription regulation</keyword>
<reference evidence="10" key="1">
    <citation type="submission" date="2020-02" db="EMBL/GenBank/DDBJ databases">
        <authorList>
            <person name="Meier V. D."/>
        </authorList>
    </citation>
    <scope>NUCLEOTIDE SEQUENCE</scope>
    <source>
        <strain evidence="10">AVDCRST_MAG25</strain>
    </source>
</reference>
<dbReference type="InterPro" id="IPR011006">
    <property type="entry name" value="CheY-like_superfamily"/>
</dbReference>
<dbReference type="GO" id="GO:0000156">
    <property type="term" value="F:phosphorelay response regulator activity"/>
    <property type="evidence" value="ECO:0007669"/>
    <property type="project" value="TreeGrafter"/>
</dbReference>
<dbReference type="Gene3D" id="1.10.10.10">
    <property type="entry name" value="Winged helix-like DNA-binding domain superfamily/Winged helix DNA-binding domain"/>
    <property type="match status" value="1"/>
</dbReference>
<dbReference type="SMART" id="SM00862">
    <property type="entry name" value="Trans_reg_C"/>
    <property type="match status" value="1"/>
</dbReference>
<evidence type="ECO:0000256" key="3">
    <source>
        <dbReference type="ARBA" id="ARBA00023015"/>
    </source>
</evidence>
<keyword evidence="1 6" id="KW-0597">Phosphoprotein</keyword>
<feature type="domain" description="OmpR/PhoB-type" evidence="9">
    <location>
        <begin position="131"/>
        <end position="230"/>
    </location>
</feature>
<dbReference type="GO" id="GO:0006355">
    <property type="term" value="P:regulation of DNA-templated transcription"/>
    <property type="evidence" value="ECO:0007669"/>
    <property type="project" value="InterPro"/>
</dbReference>
<dbReference type="PROSITE" id="PS51755">
    <property type="entry name" value="OMPR_PHOB"/>
    <property type="match status" value="1"/>
</dbReference>
<dbReference type="PANTHER" id="PTHR48111:SF1">
    <property type="entry name" value="TWO-COMPONENT RESPONSE REGULATOR ORR33"/>
    <property type="match status" value="1"/>
</dbReference>
<sequence>MGSVSAAVLLVIGDDEERMRLRRALSGEGWRVIPAGTGAQARQMADRQSFEVAVVDNRLPDERGFQLISKVQKPGVYTVALLRDEDTMDRIVGIELGADYYMRSPVNPRELVARVKQILRRRDSQGKDDAPSRLYVGDLEIDPDIVEVKKEGRPVKLSPREFKLLYTLAKSPGRVFPRGSLLRQVWGEEEFIDERTVNVYVQRLRTKLGDNTDKPKLIETVRGFGYRLVRPPGT</sequence>
<keyword evidence="2" id="KW-0902">Two-component regulatory system</keyword>
<accession>A0A6J4RCM4</accession>
<evidence type="ECO:0000256" key="7">
    <source>
        <dbReference type="PROSITE-ProRule" id="PRU01091"/>
    </source>
</evidence>
<evidence type="ECO:0000256" key="1">
    <source>
        <dbReference type="ARBA" id="ARBA00022553"/>
    </source>
</evidence>
<dbReference type="AlphaFoldDB" id="A0A6J4RCM4"/>
<evidence type="ECO:0000259" key="9">
    <source>
        <dbReference type="PROSITE" id="PS51755"/>
    </source>
</evidence>
<dbReference type="FunFam" id="1.10.10.10:FF:000018">
    <property type="entry name" value="DNA-binding response regulator ResD"/>
    <property type="match status" value="1"/>
</dbReference>
<feature type="domain" description="Response regulatory" evidence="8">
    <location>
        <begin position="7"/>
        <end position="119"/>
    </location>
</feature>
<dbReference type="SMART" id="SM00448">
    <property type="entry name" value="REC"/>
    <property type="match status" value="1"/>
</dbReference>
<dbReference type="GO" id="GO:0032993">
    <property type="term" value="C:protein-DNA complex"/>
    <property type="evidence" value="ECO:0007669"/>
    <property type="project" value="TreeGrafter"/>
</dbReference>
<evidence type="ECO:0000256" key="2">
    <source>
        <dbReference type="ARBA" id="ARBA00023012"/>
    </source>
</evidence>
<dbReference type="PANTHER" id="PTHR48111">
    <property type="entry name" value="REGULATOR OF RPOS"/>
    <property type="match status" value="1"/>
</dbReference>
<feature type="DNA-binding region" description="OmpR/PhoB-type" evidence="7">
    <location>
        <begin position="131"/>
        <end position="230"/>
    </location>
</feature>
<dbReference type="InterPro" id="IPR001867">
    <property type="entry name" value="OmpR/PhoB-type_DNA-bd"/>
</dbReference>
<evidence type="ECO:0000256" key="5">
    <source>
        <dbReference type="ARBA" id="ARBA00023163"/>
    </source>
</evidence>